<dbReference type="InterPro" id="IPR038666">
    <property type="entry name" value="SSP1_head-tail_sf"/>
</dbReference>
<gene>
    <name evidence="1" type="ORF">KI659_17980</name>
</gene>
<dbReference type="Gene3D" id="2.40.10.270">
    <property type="entry name" value="Bacteriophage SPP1 head-tail adaptor protein"/>
    <property type="match status" value="1"/>
</dbReference>
<dbReference type="RefSeq" id="WP_213946775.1">
    <property type="nucleotide sequence ID" value="NZ_JAHCMY010000024.1"/>
</dbReference>
<reference evidence="1 2" key="1">
    <citation type="submission" date="2021-05" db="EMBL/GenBank/DDBJ databases">
        <authorList>
            <person name="Zhang Z.D."/>
            <person name="Osman G."/>
        </authorList>
    </citation>
    <scope>NUCLEOTIDE SEQUENCE [LARGE SCALE GENOMIC DNA]</scope>
    <source>
        <strain evidence="1 2">KCTC 32217</strain>
    </source>
</reference>
<evidence type="ECO:0000313" key="2">
    <source>
        <dbReference type="Proteomes" id="UP001319104"/>
    </source>
</evidence>
<proteinExistence type="predicted"/>
<sequence length="107" mass="12836">MIHLEDLKHFITVYKQQEYRDNIGQVKTELVKYMDFFASRYDWQNRENYSANNLITSDISIFKIHYDSTISTNDVIDFEGRKYHIKGIKELGYREGLEITAQFKSDR</sequence>
<evidence type="ECO:0000313" key="1">
    <source>
        <dbReference type="EMBL" id="MBS9525915.1"/>
    </source>
</evidence>
<dbReference type="Pfam" id="PF05521">
    <property type="entry name" value="Phage_HCP"/>
    <property type="match status" value="1"/>
</dbReference>
<organism evidence="1 2">
    <name type="scientific">Litoribacter ruber</name>
    <dbReference type="NCBI Taxonomy" id="702568"/>
    <lineage>
        <taxon>Bacteria</taxon>
        <taxon>Pseudomonadati</taxon>
        <taxon>Bacteroidota</taxon>
        <taxon>Cytophagia</taxon>
        <taxon>Cytophagales</taxon>
        <taxon>Cyclobacteriaceae</taxon>
        <taxon>Litoribacter</taxon>
    </lineage>
</organism>
<protein>
    <submittedName>
        <fullName evidence="1">Phage head closure protein</fullName>
    </submittedName>
</protein>
<dbReference type="Proteomes" id="UP001319104">
    <property type="component" value="Unassembled WGS sequence"/>
</dbReference>
<comment type="caution">
    <text evidence="1">The sequence shown here is derived from an EMBL/GenBank/DDBJ whole genome shotgun (WGS) entry which is preliminary data.</text>
</comment>
<dbReference type="AlphaFoldDB" id="A0AAP2CNR0"/>
<dbReference type="EMBL" id="JAHCMY010000024">
    <property type="protein sequence ID" value="MBS9525915.1"/>
    <property type="molecule type" value="Genomic_DNA"/>
</dbReference>
<dbReference type="NCBIfam" id="TIGR01563">
    <property type="entry name" value="gp16_SPP1"/>
    <property type="match status" value="1"/>
</dbReference>
<name>A0AAP2CNR0_9BACT</name>
<accession>A0AAP2CNR0</accession>
<dbReference type="InterPro" id="IPR008767">
    <property type="entry name" value="Phage_SPP1_head-tail_adaptor"/>
</dbReference>
<keyword evidence="2" id="KW-1185">Reference proteome</keyword>